<proteinExistence type="predicted"/>
<protein>
    <submittedName>
        <fullName evidence="2">MADF domain-containing protein</fullName>
    </submittedName>
</protein>
<sequence>MQIKNEAGRLDASRNLDRALNDLLIKVCIGIADKVPLTFDKSAVKSRKNEIKRQILFKNATGAIRPKDPSYGSRRKVSWQNVMDRLKNVAVLRGGAVDMSASGS</sequence>
<dbReference type="WBParaSite" id="L893_g28000.t1">
    <property type="protein sequence ID" value="L893_g28000.t1"/>
    <property type="gene ID" value="L893_g28000"/>
</dbReference>
<accession>A0A1I7ZME5</accession>
<evidence type="ECO:0000313" key="2">
    <source>
        <dbReference type="WBParaSite" id="L893_g28000.t1"/>
    </source>
</evidence>
<dbReference type="Proteomes" id="UP000095287">
    <property type="component" value="Unplaced"/>
</dbReference>
<reference evidence="2" key="1">
    <citation type="submission" date="2016-11" db="UniProtKB">
        <authorList>
            <consortium name="WormBaseParasite"/>
        </authorList>
    </citation>
    <scope>IDENTIFICATION</scope>
</reference>
<dbReference type="AlphaFoldDB" id="A0A1I7ZME5"/>
<organism evidence="1 2">
    <name type="scientific">Steinernema glaseri</name>
    <dbReference type="NCBI Taxonomy" id="37863"/>
    <lineage>
        <taxon>Eukaryota</taxon>
        <taxon>Metazoa</taxon>
        <taxon>Ecdysozoa</taxon>
        <taxon>Nematoda</taxon>
        <taxon>Chromadorea</taxon>
        <taxon>Rhabditida</taxon>
        <taxon>Tylenchina</taxon>
        <taxon>Panagrolaimomorpha</taxon>
        <taxon>Strongyloidoidea</taxon>
        <taxon>Steinernematidae</taxon>
        <taxon>Steinernema</taxon>
    </lineage>
</organism>
<keyword evidence="1" id="KW-1185">Reference proteome</keyword>
<name>A0A1I7ZME5_9BILA</name>
<evidence type="ECO:0000313" key="1">
    <source>
        <dbReference type="Proteomes" id="UP000095287"/>
    </source>
</evidence>